<evidence type="ECO:0000313" key="3">
    <source>
        <dbReference type="Proteomes" id="UP000001355"/>
    </source>
</evidence>
<name>A8FH83_BACP2</name>
<reference evidence="2 3" key="1">
    <citation type="journal article" date="2007" name="PLoS ONE">
        <title>Paradoxical DNA repair and peroxide resistance gene conservation in Bacillus pumilus SAFR-032.</title>
        <authorList>
            <person name="Gioia J."/>
            <person name="Yerrapragada S."/>
            <person name="Qin X."/>
            <person name="Jiang H."/>
            <person name="Igboeli O.C."/>
            <person name="Muzny D."/>
            <person name="Dugan-Rocha S."/>
            <person name="Ding Y."/>
            <person name="Hawes A."/>
            <person name="Liu W."/>
            <person name="Perez L."/>
            <person name="Kovar C."/>
            <person name="Dinh H."/>
            <person name="Lee S."/>
            <person name="Nazareth L."/>
            <person name="Blyth P."/>
            <person name="Holder M."/>
            <person name="Buhay C."/>
            <person name="Tirumalai M.R."/>
            <person name="Liu Y."/>
            <person name="Dasgupta I."/>
            <person name="Bokhetache L."/>
            <person name="Fujita M."/>
            <person name="Karouia F."/>
            <person name="Eswara Moorthy P."/>
            <person name="Siefert J."/>
            <person name="Uzman A."/>
            <person name="Buzumbo P."/>
            <person name="Verma A."/>
            <person name="Zwiya H."/>
            <person name="McWilliams B.D."/>
            <person name="Olowu A."/>
            <person name="Clinkenbeard K.D."/>
            <person name="Newcombe D."/>
            <person name="Golebiewski L."/>
            <person name="Petrosino J.F."/>
            <person name="Nicholson W.L."/>
            <person name="Fox G.E."/>
            <person name="Venkateswaran K."/>
            <person name="Highlander S.K."/>
            <person name="Weinstock G.M."/>
        </authorList>
    </citation>
    <scope>NUCLEOTIDE SEQUENCE [LARGE SCALE GENOMIC DNA]</scope>
    <source>
        <strain evidence="2 3">SAFR-032</strain>
    </source>
</reference>
<proteinExistence type="predicted"/>
<dbReference type="EMBL" id="CP000813">
    <property type="protein sequence ID" value="ABV63600.1"/>
    <property type="molecule type" value="Genomic_DNA"/>
</dbReference>
<gene>
    <name evidence="2" type="ordered locus">BPUM_2946</name>
</gene>
<dbReference type="STRING" id="315750.BPUM_2946"/>
<dbReference type="HOGENOM" id="CLU_968592_0_0_9"/>
<dbReference type="KEGG" id="bpu:BPUM_2946"/>
<dbReference type="RefSeq" id="WP_012011199.1">
    <property type="nucleotide sequence ID" value="NC_009848.4"/>
</dbReference>
<dbReference type="InterPro" id="IPR054246">
    <property type="entry name" value="DUF6973"/>
</dbReference>
<dbReference type="Pfam" id="PF22322">
    <property type="entry name" value="DUF6973"/>
    <property type="match status" value="1"/>
</dbReference>
<keyword evidence="3" id="KW-1185">Reference proteome</keyword>
<sequence length="287" mass="32646">MYKKSLLIIFFSLVLSTLFFKGNIAVAEVNSLDNKKVISSLNKTAQSRASTKFFYESIRNNIMTYFDMFENREINEKELEKLIKENISPALKNSDDQVALELSEEKSKINTISIKSSYVEYSLGKLGANAKEINLFAKHPHNAAKTKNIADVASREAAKRYSKYTLWQGNGDAYRHALWNAIMTKNISRDWAYQVGYAHENLKPGEKAPDLDTKMDITNNYRGRLDGTTYKDYNDVQLTQIVADTVSKGKKVRIRTYTSGKADRVLDGVKTKYVNKFVETTSGGRKR</sequence>
<dbReference type="GeneID" id="5622234"/>
<feature type="domain" description="DUF6973" evidence="1">
    <location>
        <begin position="134"/>
        <end position="249"/>
    </location>
</feature>
<dbReference type="Proteomes" id="UP000001355">
    <property type="component" value="Chromosome"/>
</dbReference>
<evidence type="ECO:0000313" key="2">
    <source>
        <dbReference type="EMBL" id="ABV63600.1"/>
    </source>
</evidence>
<evidence type="ECO:0000259" key="1">
    <source>
        <dbReference type="Pfam" id="PF22322"/>
    </source>
</evidence>
<reference evidence="2 3" key="3">
    <citation type="journal article" date="2013" name="PLoS ONE">
        <title>Candidate genes that may be responsible for the unusual resistances exhibited by Bacillus pumilus SAFR-032 spores.</title>
        <authorList>
            <person name="Tirumalai M.R."/>
            <person name="Rastogi R."/>
            <person name="Zamani N."/>
            <person name="O'Bryant Williams E."/>
            <person name="Allen S."/>
            <person name="Diouf F."/>
            <person name="Kwende S."/>
            <person name="Weinstock G.M."/>
            <person name="Venkateswaran K.J."/>
            <person name="Fox G.E."/>
        </authorList>
    </citation>
    <scope>NUCLEOTIDE SEQUENCE [LARGE SCALE GENOMIC DNA]</scope>
    <source>
        <strain evidence="2 3">SAFR-032</strain>
    </source>
</reference>
<accession>A8FH83</accession>
<reference evidence="2 3" key="2">
    <citation type="journal article" date="2013" name="Extremophiles">
        <title>An ICEBs1-like element may be associated with the extreme radiation and desiccation resistance of Bacillus pumilus SAFR-032 spores.</title>
        <authorList>
            <person name="Tirumalai M.R."/>
            <person name="Fox G.E."/>
        </authorList>
    </citation>
    <scope>NUCLEOTIDE SEQUENCE [LARGE SCALE GENOMIC DNA]</scope>
    <source>
        <strain evidence="2 3">SAFR-032</strain>
    </source>
</reference>
<dbReference type="AlphaFoldDB" id="A8FH83"/>
<dbReference type="OrthoDB" id="1187707at2"/>
<organism evidence="2 3">
    <name type="scientific">Bacillus pumilus (strain SAFR-032)</name>
    <dbReference type="NCBI Taxonomy" id="315750"/>
    <lineage>
        <taxon>Bacteria</taxon>
        <taxon>Bacillati</taxon>
        <taxon>Bacillota</taxon>
        <taxon>Bacilli</taxon>
        <taxon>Bacillales</taxon>
        <taxon>Bacillaceae</taxon>
        <taxon>Bacillus</taxon>
    </lineage>
</organism>
<protein>
    <recommendedName>
        <fullName evidence="1">DUF6973 domain-containing protein</fullName>
    </recommendedName>
</protein>